<comment type="caution">
    <text evidence="1">The sequence shown here is derived from an EMBL/GenBank/DDBJ whole genome shotgun (WGS) entry which is preliminary data.</text>
</comment>
<reference evidence="1" key="1">
    <citation type="submission" date="2024-07" db="EMBL/GenBank/DDBJ databases">
        <title>A survey of Mimosa microsymbionts across Brazilian biomes reveals a high diversity of Paraburkholderia nodulating endemic species, but also that Cupriavidus is common as a symbiont of widespread species.</title>
        <authorList>
            <person name="Rouws L."/>
            <person name="Barauna A."/>
            <person name="Beukes C."/>
            <person name="Rouws J.R.C."/>
            <person name="De Faria S.M."/>
            <person name="Gross E."/>
            <person name="Bueno Dos Reis Junior F."/>
            <person name="Simon M.F."/>
            <person name="Maluk M."/>
            <person name="Odee D.W."/>
            <person name="Kenicer G."/>
            <person name="Young J.P.W."/>
            <person name="Reis V.M."/>
            <person name="Zilli J."/>
            <person name="James E.K."/>
        </authorList>
    </citation>
    <scope>NUCLEOTIDE SEQUENCE</scope>
    <source>
        <strain evidence="1">EG181B</strain>
    </source>
</reference>
<gene>
    <name evidence="1" type="ORF">AB4Y32_00890</name>
</gene>
<evidence type="ECO:0000313" key="2">
    <source>
        <dbReference type="Proteomes" id="UP001558850"/>
    </source>
</evidence>
<keyword evidence="2" id="KW-1185">Reference proteome</keyword>
<accession>A0ACC6TSN5</accession>
<protein>
    <submittedName>
        <fullName evidence="1">Uncharacterized protein</fullName>
    </submittedName>
</protein>
<evidence type="ECO:0000313" key="1">
    <source>
        <dbReference type="EMBL" id="MEX3930368.1"/>
    </source>
</evidence>
<proteinExistence type="predicted"/>
<name>A0ACC6TSN5_9BURK</name>
<dbReference type="Proteomes" id="UP001558850">
    <property type="component" value="Unassembled WGS sequence"/>
</dbReference>
<organism evidence="1 2">
    <name type="scientific">Paraburkholderia phymatum</name>
    <dbReference type="NCBI Taxonomy" id="148447"/>
    <lineage>
        <taxon>Bacteria</taxon>
        <taxon>Pseudomonadati</taxon>
        <taxon>Pseudomonadota</taxon>
        <taxon>Betaproteobacteria</taxon>
        <taxon>Burkholderiales</taxon>
        <taxon>Burkholderiaceae</taxon>
        <taxon>Paraburkholderia</taxon>
    </lineage>
</organism>
<dbReference type="EMBL" id="JBFRCH010000001">
    <property type="protein sequence ID" value="MEX3930368.1"/>
    <property type="molecule type" value="Genomic_DNA"/>
</dbReference>
<sequence length="471" mass="52561">MLLGNQYFGAREPWIPEHGYLLGVAAQRFEELENDLAVRSICSQAIQTIPAAMRRRGMLCFISTVRGRLTHVARSIVYYPAESGKDKLDIWNLTPLPAPVLVSAIKKKLKGKQAWRARRALDGGHISSSAFKLVMDALQDVDEAAFRVADGLIDRRPPPPDATPTSARTNWAYQRDAVVTCLEIARIPKEQLEIAPQLGEDASVGLTSIFDNDEDVTTIEDLAILQDLDVADEGWQFVKRQRYPARLFTNGDTRLTVILANKQSLETQLGVDLIYVNETLKAVVFVQYKMFTGVDGEGGYRPNEQLSKEIARMDTLAETLATIKSDETCEGYRFGADPFFLKFCSKLLTHEDKGHVPGIYVPLSYWKRLAKSPAVKGKRKGTIVYANTFGRRHFTPTHFIDMVGRGWIGTTGLQTDVIVPYLKAAIEGKKGVVLAVQSSVVSEIEDEEPPRRSPTLRKPRYPGKKAKVIQI</sequence>